<sequence length="158" mass="17228">MIPQLETAHSKLNDASVLEDRSKGRIENKRPKNGTYAVDTNSLIDMEGVGTVDVHRKGKMIYGKKTKDEEVRSSLSDDGAEACRGTEEGLGATKGKAAIEVSNVKNERSLNKVRKREARNCFFGDGNSSLDALKTLTDLSLMFPDSTVESGYSAMLIL</sequence>
<evidence type="ECO:0000256" key="1">
    <source>
        <dbReference type="SAM" id="MobiDB-lite"/>
    </source>
</evidence>
<protein>
    <submittedName>
        <fullName evidence="2">Uncharacterized protein</fullName>
    </submittedName>
</protein>
<feature type="compositionally biased region" description="Basic and acidic residues" evidence="1">
    <location>
        <begin position="8"/>
        <end position="30"/>
    </location>
</feature>
<evidence type="ECO:0000313" key="2">
    <source>
        <dbReference type="EMBL" id="KAK2642790.1"/>
    </source>
</evidence>
<reference evidence="2" key="1">
    <citation type="journal article" date="2023" name="Plant J.">
        <title>Genome sequences and population genomics provide insights into the demographic history, inbreeding, and mutation load of two 'living fossil' tree species of Dipteronia.</title>
        <authorList>
            <person name="Feng Y."/>
            <person name="Comes H.P."/>
            <person name="Chen J."/>
            <person name="Zhu S."/>
            <person name="Lu R."/>
            <person name="Zhang X."/>
            <person name="Li P."/>
            <person name="Qiu J."/>
            <person name="Olsen K.M."/>
            <person name="Qiu Y."/>
        </authorList>
    </citation>
    <scope>NUCLEOTIDE SEQUENCE</scope>
    <source>
        <strain evidence="2">KIB01</strain>
    </source>
</reference>
<dbReference type="EMBL" id="JANJYI010000007">
    <property type="protein sequence ID" value="KAK2642790.1"/>
    <property type="molecule type" value="Genomic_DNA"/>
</dbReference>
<evidence type="ECO:0000313" key="3">
    <source>
        <dbReference type="Proteomes" id="UP001280121"/>
    </source>
</evidence>
<dbReference type="Proteomes" id="UP001280121">
    <property type="component" value="Unassembled WGS sequence"/>
</dbReference>
<organism evidence="2 3">
    <name type="scientific">Dipteronia dyeriana</name>
    <dbReference type="NCBI Taxonomy" id="168575"/>
    <lineage>
        <taxon>Eukaryota</taxon>
        <taxon>Viridiplantae</taxon>
        <taxon>Streptophyta</taxon>
        <taxon>Embryophyta</taxon>
        <taxon>Tracheophyta</taxon>
        <taxon>Spermatophyta</taxon>
        <taxon>Magnoliopsida</taxon>
        <taxon>eudicotyledons</taxon>
        <taxon>Gunneridae</taxon>
        <taxon>Pentapetalae</taxon>
        <taxon>rosids</taxon>
        <taxon>malvids</taxon>
        <taxon>Sapindales</taxon>
        <taxon>Sapindaceae</taxon>
        <taxon>Hippocastanoideae</taxon>
        <taxon>Acereae</taxon>
        <taxon>Dipteronia</taxon>
    </lineage>
</organism>
<comment type="caution">
    <text evidence="2">The sequence shown here is derived from an EMBL/GenBank/DDBJ whole genome shotgun (WGS) entry which is preliminary data.</text>
</comment>
<dbReference type="AlphaFoldDB" id="A0AAD9TW16"/>
<name>A0AAD9TW16_9ROSI</name>
<keyword evidence="3" id="KW-1185">Reference proteome</keyword>
<feature type="region of interest" description="Disordered" evidence="1">
    <location>
        <begin position="1"/>
        <end position="34"/>
    </location>
</feature>
<proteinExistence type="predicted"/>
<gene>
    <name evidence="2" type="ORF">Ddye_024553</name>
</gene>
<accession>A0AAD9TW16</accession>